<evidence type="ECO:0000256" key="2">
    <source>
        <dbReference type="ARBA" id="ARBA00022695"/>
    </source>
</evidence>
<dbReference type="InterPro" id="IPR043128">
    <property type="entry name" value="Rev_trsase/Diguanyl_cyclase"/>
</dbReference>
<evidence type="ECO:0000313" key="8">
    <source>
        <dbReference type="EMBL" id="MBW0526269.1"/>
    </source>
</evidence>
<dbReference type="Gene3D" id="3.30.70.270">
    <property type="match status" value="2"/>
</dbReference>
<dbReference type="Proteomes" id="UP000765509">
    <property type="component" value="Unassembled WGS sequence"/>
</dbReference>
<dbReference type="Pfam" id="PF00078">
    <property type="entry name" value="RVT_1"/>
    <property type="match status" value="1"/>
</dbReference>
<keyword evidence="6" id="KW-0695">RNA-directed DNA polymerase</keyword>
<dbReference type="FunFam" id="3.30.70.270:FF:000020">
    <property type="entry name" value="Transposon Tf2-6 polyprotein-like Protein"/>
    <property type="match status" value="1"/>
</dbReference>
<accession>A0A9Q3I532</accession>
<dbReference type="PROSITE" id="PS50878">
    <property type="entry name" value="RT_POL"/>
    <property type="match status" value="1"/>
</dbReference>
<dbReference type="GO" id="GO:0016787">
    <property type="term" value="F:hydrolase activity"/>
    <property type="evidence" value="ECO:0007669"/>
    <property type="project" value="UniProtKB-KW"/>
</dbReference>
<dbReference type="CDD" id="cd09274">
    <property type="entry name" value="RNase_HI_RT_Ty3"/>
    <property type="match status" value="1"/>
</dbReference>
<dbReference type="Gene3D" id="1.10.340.70">
    <property type="match status" value="1"/>
</dbReference>
<dbReference type="InterPro" id="IPR036397">
    <property type="entry name" value="RNaseH_sf"/>
</dbReference>
<dbReference type="Pfam" id="PF17917">
    <property type="entry name" value="RT_RNaseH"/>
    <property type="match status" value="1"/>
</dbReference>
<keyword evidence="1" id="KW-0808">Transferase</keyword>
<dbReference type="InterPro" id="IPR043502">
    <property type="entry name" value="DNA/RNA_pol_sf"/>
</dbReference>
<keyword evidence="4" id="KW-0255">Endonuclease</keyword>
<dbReference type="SUPFAM" id="SSF56672">
    <property type="entry name" value="DNA/RNA polymerases"/>
    <property type="match status" value="1"/>
</dbReference>
<evidence type="ECO:0000256" key="6">
    <source>
        <dbReference type="ARBA" id="ARBA00022918"/>
    </source>
</evidence>
<dbReference type="PANTHER" id="PTHR37984:SF5">
    <property type="entry name" value="PROTEIN NYNRIN-LIKE"/>
    <property type="match status" value="1"/>
</dbReference>
<dbReference type="InterPro" id="IPR050951">
    <property type="entry name" value="Retrovirus_Pol_polyprotein"/>
</dbReference>
<sequence length="563" mass="65038">MDALKRFHQNVVIPRARKYVRIIVHCGVYEYLGMPFGTKNAPSHFQRMMNEIFPEELSGGWLIIYIDDIIFCSKTWEEHSNRLSRVLKKIQSVHMKISLKKCHFEFKELKVLGHLVSGLSIGIDKNKVTSVLLKPLPQMKEEIHSFLGFVGYYRQHIKDFASIERPLYRLCDKDTAFEMTVNRVKAFGSLIQALTTPPLILMPDFKLPFKLYIDAAGDGLGAAFHQVQIINDKPLEGPICFISRKIKPTASRYGAIQMEFLFLVWALEKLHYFLEGCVFEVITDCTAVKSLLSMNTSNRPMLRWQTDMQEYRGNMTAVHKHGNIHKNADGLRRWLLQSNIDNPSYVPEEASPQIPIGGISFTNLNTTFSEEDCKDNSSIHTLDEIWRKSYDEGRFNLLEGIVYHRTKHTCVMTGLDRSLINLVLKECHDSPFSGHLYEDKTREKVKTSIWWPMWQKDVADYCKTCDKCQKANKSTGKRLGNMIKRQEPSRPWEIVHMDWVTGLEPGGDRSYNAFLVIVERFSKTLIFLPCHKDDTAIVRFVYETLDNSSNIKSTMTVLSRNIY</sequence>
<evidence type="ECO:0000256" key="1">
    <source>
        <dbReference type="ARBA" id="ARBA00022679"/>
    </source>
</evidence>
<dbReference type="Gene3D" id="3.10.10.10">
    <property type="entry name" value="HIV Type 1 Reverse Transcriptase, subunit A, domain 1"/>
    <property type="match status" value="1"/>
</dbReference>
<keyword evidence="5" id="KW-0378">Hydrolase</keyword>
<dbReference type="SUPFAM" id="SSF53098">
    <property type="entry name" value="Ribonuclease H-like"/>
    <property type="match status" value="1"/>
</dbReference>
<keyword evidence="2" id="KW-0548">Nucleotidyltransferase</keyword>
<evidence type="ECO:0000256" key="5">
    <source>
        <dbReference type="ARBA" id="ARBA00022801"/>
    </source>
</evidence>
<dbReference type="InterPro" id="IPR012337">
    <property type="entry name" value="RNaseH-like_sf"/>
</dbReference>
<dbReference type="OrthoDB" id="3363652at2759"/>
<dbReference type="InterPro" id="IPR041373">
    <property type="entry name" value="RT_RNaseH"/>
</dbReference>
<evidence type="ECO:0000256" key="4">
    <source>
        <dbReference type="ARBA" id="ARBA00022759"/>
    </source>
</evidence>
<evidence type="ECO:0000313" key="9">
    <source>
        <dbReference type="Proteomes" id="UP000765509"/>
    </source>
</evidence>
<dbReference type="Pfam" id="PF17921">
    <property type="entry name" value="Integrase_H2C2"/>
    <property type="match status" value="1"/>
</dbReference>
<comment type="caution">
    <text evidence="8">The sequence shown here is derived from an EMBL/GenBank/DDBJ whole genome shotgun (WGS) entry which is preliminary data.</text>
</comment>
<feature type="domain" description="Reverse transcriptase" evidence="7">
    <location>
        <begin position="1"/>
        <end position="151"/>
    </location>
</feature>
<dbReference type="GO" id="GO:0003676">
    <property type="term" value="F:nucleic acid binding"/>
    <property type="evidence" value="ECO:0007669"/>
    <property type="project" value="InterPro"/>
</dbReference>
<proteinExistence type="predicted"/>
<keyword evidence="3" id="KW-0540">Nuclease</keyword>
<dbReference type="CDD" id="cd01647">
    <property type="entry name" value="RT_LTR"/>
    <property type="match status" value="1"/>
</dbReference>
<organism evidence="8 9">
    <name type="scientific">Austropuccinia psidii MF-1</name>
    <dbReference type="NCBI Taxonomy" id="1389203"/>
    <lineage>
        <taxon>Eukaryota</taxon>
        <taxon>Fungi</taxon>
        <taxon>Dikarya</taxon>
        <taxon>Basidiomycota</taxon>
        <taxon>Pucciniomycotina</taxon>
        <taxon>Pucciniomycetes</taxon>
        <taxon>Pucciniales</taxon>
        <taxon>Sphaerophragmiaceae</taxon>
        <taxon>Austropuccinia</taxon>
    </lineage>
</organism>
<dbReference type="FunFam" id="3.30.70.270:FF:000003">
    <property type="entry name" value="Transposon Ty3-G Gag-Pol polyprotein"/>
    <property type="match status" value="1"/>
</dbReference>
<dbReference type="InterPro" id="IPR041588">
    <property type="entry name" value="Integrase_H2C2"/>
</dbReference>
<protein>
    <recommendedName>
        <fullName evidence="7">Reverse transcriptase domain-containing protein</fullName>
    </recommendedName>
</protein>
<dbReference type="Gene3D" id="3.30.420.10">
    <property type="entry name" value="Ribonuclease H-like superfamily/Ribonuclease H"/>
    <property type="match status" value="1"/>
</dbReference>
<dbReference type="PANTHER" id="PTHR37984">
    <property type="entry name" value="PROTEIN CBG26694"/>
    <property type="match status" value="1"/>
</dbReference>
<dbReference type="InterPro" id="IPR000477">
    <property type="entry name" value="RT_dom"/>
</dbReference>
<dbReference type="FunFam" id="1.10.340.70:FF:000001">
    <property type="entry name" value="Retrovirus-related Pol polyprotein from transposon gypsy-like Protein"/>
    <property type="match status" value="1"/>
</dbReference>
<evidence type="ECO:0000256" key="3">
    <source>
        <dbReference type="ARBA" id="ARBA00022722"/>
    </source>
</evidence>
<keyword evidence="9" id="KW-1185">Reference proteome</keyword>
<dbReference type="GO" id="GO:0003964">
    <property type="term" value="F:RNA-directed DNA polymerase activity"/>
    <property type="evidence" value="ECO:0007669"/>
    <property type="project" value="UniProtKB-KW"/>
</dbReference>
<dbReference type="EMBL" id="AVOT02032506">
    <property type="protein sequence ID" value="MBW0526269.1"/>
    <property type="molecule type" value="Genomic_DNA"/>
</dbReference>
<name>A0A9Q3I532_9BASI</name>
<gene>
    <name evidence="8" type="ORF">O181_065984</name>
</gene>
<dbReference type="GO" id="GO:0004519">
    <property type="term" value="F:endonuclease activity"/>
    <property type="evidence" value="ECO:0007669"/>
    <property type="project" value="UniProtKB-KW"/>
</dbReference>
<evidence type="ECO:0000259" key="7">
    <source>
        <dbReference type="PROSITE" id="PS50878"/>
    </source>
</evidence>
<dbReference type="AlphaFoldDB" id="A0A9Q3I532"/>
<reference evidence="8" key="1">
    <citation type="submission" date="2021-03" db="EMBL/GenBank/DDBJ databases">
        <title>Draft genome sequence of rust myrtle Austropuccinia psidii MF-1, a brazilian biotype.</title>
        <authorList>
            <person name="Quecine M.C."/>
            <person name="Pachon D.M.R."/>
            <person name="Bonatelli M.L."/>
            <person name="Correr F.H."/>
            <person name="Franceschini L.M."/>
            <person name="Leite T.F."/>
            <person name="Margarido G.R.A."/>
            <person name="Almeida C.A."/>
            <person name="Ferrarezi J.A."/>
            <person name="Labate C.A."/>
        </authorList>
    </citation>
    <scope>NUCLEOTIDE SEQUENCE</scope>
    <source>
        <strain evidence="8">MF-1</strain>
    </source>
</reference>